<keyword evidence="8" id="KW-0067">ATP-binding</keyword>
<feature type="domain" description="ABC transporter" evidence="12">
    <location>
        <begin position="365"/>
        <end position="575"/>
    </location>
</feature>
<dbReference type="FunFam" id="3.40.50.300:FF:000183">
    <property type="entry name" value="ABC transporter ATP-binding protein yjjK"/>
    <property type="match status" value="1"/>
</dbReference>
<dbReference type="SMART" id="SM00382">
    <property type="entry name" value="AAA"/>
    <property type="match status" value="2"/>
</dbReference>
<evidence type="ECO:0000256" key="7">
    <source>
        <dbReference type="ARBA" id="ARBA00022801"/>
    </source>
</evidence>
<keyword evidence="14" id="KW-1185">Reference proteome</keyword>
<keyword evidence="7" id="KW-0378">Hydrolase</keyword>
<proteinExistence type="inferred from homology"/>
<dbReference type="GO" id="GO:0019843">
    <property type="term" value="F:rRNA binding"/>
    <property type="evidence" value="ECO:0007669"/>
    <property type="project" value="UniProtKB-KW"/>
</dbReference>
<accession>A0AB34IQG5</accession>
<dbReference type="GO" id="GO:0016887">
    <property type="term" value="F:ATP hydrolysis activity"/>
    <property type="evidence" value="ECO:0007669"/>
    <property type="project" value="InterPro"/>
</dbReference>
<dbReference type="InterPro" id="IPR017871">
    <property type="entry name" value="ABC_transporter-like_CS"/>
</dbReference>
<dbReference type="GO" id="GO:0000049">
    <property type="term" value="F:tRNA binding"/>
    <property type="evidence" value="ECO:0007669"/>
    <property type="project" value="UniProtKB-KW"/>
</dbReference>
<dbReference type="InterPro" id="IPR003439">
    <property type="entry name" value="ABC_transporter-like_ATP-bd"/>
</dbReference>
<evidence type="ECO:0000256" key="2">
    <source>
        <dbReference type="ARBA" id="ARBA00022490"/>
    </source>
</evidence>
<dbReference type="SUPFAM" id="SSF52540">
    <property type="entry name" value="P-loop containing nucleoside triphosphate hydrolases"/>
    <property type="match status" value="2"/>
</dbReference>
<dbReference type="PANTHER" id="PTHR43858:SF1">
    <property type="entry name" value="ABC TRANSPORTER-RELATED PROTEIN"/>
    <property type="match status" value="1"/>
</dbReference>
<protein>
    <recommendedName>
        <fullName evidence="12">ABC transporter domain-containing protein</fullName>
    </recommendedName>
</protein>
<dbReference type="InterPro" id="IPR003593">
    <property type="entry name" value="AAA+_ATPase"/>
</dbReference>
<dbReference type="PROSITE" id="PS00211">
    <property type="entry name" value="ABC_TRANSPORTER_1"/>
    <property type="match status" value="1"/>
</dbReference>
<evidence type="ECO:0000313" key="13">
    <source>
        <dbReference type="EMBL" id="KAL1503380.1"/>
    </source>
</evidence>
<keyword evidence="3" id="KW-0820">tRNA-binding</keyword>
<gene>
    <name evidence="13" type="ORF">AB1Y20_011431</name>
</gene>
<dbReference type="Gene3D" id="3.40.50.300">
    <property type="entry name" value="P-loop containing nucleotide triphosphate hydrolases"/>
    <property type="match status" value="2"/>
</dbReference>
<evidence type="ECO:0000256" key="4">
    <source>
        <dbReference type="ARBA" id="ARBA00022730"/>
    </source>
</evidence>
<dbReference type="AlphaFoldDB" id="A0AB34IQG5"/>
<keyword evidence="4" id="KW-0699">rRNA-binding</keyword>
<feature type="domain" description="ABC transporter" evidence="12">
    <location>
        <begin position="42"/>
        <end position="299"/>
    </location>
</feature>
<dbReference type="GO" id="GO:0006412">
    <property type="term" value="P:translation"/>
    <property type="evidence" value="ECO:0007669"/>
    <property type="project" value="UniProtKB-KW"/>
</dbReference>
<evidence type="ECO:0000256" key="9">
    <source>
        <dbReference type="ARBA" id="ARBA00022845"/>
    </source>
</evidence>
<evidence type="ECO:0000256" key="3">
    <source>
        <dbReference type="ARBA" id="ARBA00022555"/>
    </source>
</evidence>
<keyword evidence="2" id="KW-0963">Cytoplasm</keyword>
<organism evidence="13 14">
    <name type="scientific">Prymnesium parvum</name>
    <name type="common">Toxic golden alga</name>
    <dbReference type="NCBI Taxonomy" id="97485"/>
    <lineage>
        <taxon>Eukaryota</taxon>
        <taxon>Haptista</taxon>
        <taxon>Haptophyta</taxon>
        <taxon>Prymnesiophyceae</taxon>
        <taxon>Prymnesiales</taxon>
        <taxon>Prymnesiaceae</taxon>
        <taxon>Prymnesium</taxon>
    </lineage>
</organism>
<dbReference type="InterPro" id="IPR027417">
    <property type="entry name" value="P-loop_NTPase"/>
</dbReference>
<dbReference type="Proteomes" id="UP001515480">
    <property type="component" value="Unassembled WGS sequence"/>
</dbReference>
<comment type="caution">
    <text evidence="13">The sequence shown here is derived from an EMBL/GenBank/DDBJ whole genome shotgun (WGS) entry which is preliminary data.</text>
</comment>
<reference evidence="13 14" key="1">
    <citation type="journal article" date="2024" name="Science">
        <title>Giant polyketide synthase enzymes in the biosynthesis of giant marine polyether toxins.</title>
        <authorList>
            <person name="Fallon T.R."/>
            <person name="Shende V.V."/>
            <person name="Wierzbicki I.H."/>
            <person name="Pendleton A.L."/>
            <person name="Watervoot N.F."/>
            <person name="Auber R.P."/>
            <person name="Gonzalez D.J."/>
            <person name="Wisecaver J.H."/>
            <person name="Moore B.S."/>
        </authorList>
    </citation>
    <scope>NUCLEOTIDE SEQUENCE [LARGE SCALE GENOMIC DNA]</scope>
    <source>
        <strain evidence="13 14">12B1</strain>
    </source>
</reference>
<dbReference type="CDD" id="cd03221">
    <property type="entry name" value="ABCF_EF-3"/>
    <property type="match status" value="2"/>
</dbReference>
<dbReference type="Pfam" id="PF12848">
    <property type="entry name" value="ABC_tran_Xtn"/>
    <property type="match status" value="1"/>
</dbReference>
<dbReference type="GO" id="GO:0005524">
    <property type="term" value="F:ATP binding"/>
    <property type="evidence" value="ECO:0007669"/>
    <property type="project" value="UniProtKB-KW"/>
</dbReference>
<keyword evidence="11" id="KW-0648">Protein biosynthesis</keyword>
<evidence type="ECO:0000256" key="6">
    <source>
        <dbReference type="ARBA" id="ARBA00022741"/>
    </source>
</evidence>
<evidence type="ECO:0000256" key="11">
    <source>
        <dbReference type="ARBA" id="ARBA00022917"/>
    </source>
</evidence>
<evidence type="ECO:0000256" key="1">
    <source>
        <dbReference type="ARBA" id="ARBA00005868"/>
    </source>
</evidence>
<dbReference type="PROSITE" id="PS50893">
    <property type="entry name" value="ABC_TRANSPORTER_2"/>
    <property type="match status" value="2"/>
</dbReference>
<dbReference type="GO" id="GO:0045900">
    <property type="term" value="P:negative regulation of translational elongation"/>
    <property type="evidence" value="ECO:0007669"/>
    <property type="project" value="InterPro"/>
</dbReference>
<dbReference type="EMBL" id="JBGBPQ010000022">
    <property type="protein sequence ID" value="KAL1503380.1"/>
    <property type="molecule type" value="Genomic_DNA"/>
</dbReference>
<keyword evidence="5" id="KW-0677">Repeat</keyword>
<dbReference type="NCBIfam" id="NF008775">
    <property type="entry name" value="PRK11819.1"/>
    <property type="match status" value="1"/>
</dbReference>
<evidence type="ECO:0000256" key="5">
    <source>
        <dbReference type="ARBA" id="ARBA00022737"/>
    </source>
</evidence>
<dbReference type="InterPro" id="IPR032781">
    <property type="entry name" value="ABC_tran_Xtn"/>
</dbReference>
<dbReference type="PANTHER" id="PTHR43858">
    <property type="entry name" value="ENERGY-DEPENDENT TRANSLATIONAL THROTTLE PROTEIN ETTA"/>
    <property type="match status" value="1"/>
</dbReference>
<sequence>MLLSLRRAHVSRLAPSAARGLAKKAKGAKGMKIANKNVPSILTMHQVRKAIPGGRVILDSVSASFVPGAKIGVLGANGSGKSTLLKLIAEVDTEYEGTIWRRPGISIGMLQQEPQLDEDRSVMDNILDGVSEQRAALQRLEEVTSKLSDHDALKEAELHELLREQEEAIAQIDRMDCWQLLSEVQTAMSSLNCPPADVMPTHLSGGQRRRVALCRLLVSKPDMLLLDEPTNHLDASSVAWLESYLAAYKGSVIAVTHDRYFLDSVANWILEIEAGQMLPFEGNYTSWLSHKAKRVAAMERADRAMEKRLENELQWIQGAPRGVRTARVRSYEKLLEQKEERHHSDRVQAGAIAIVAGPRLGARVVYARALAKAYGEKRLFADLSFDLPAGSILGVIGPNGAGKTSLLRMIAQEEQPDSGSLEVGSTVELGYVSQTRRGLDPNKSVFQEISQGLETMQLGGREVNVRKYIAAFNLKGTMQEKAVGTLSGGERGRVHLAKVLRDGCNLLLLDEPSNDLDVDTLRSLEEALQHFAGSAIIVSHDRWFLDRVCTHTLVMENGNAEFFEGSVSAYYAWRDRQRSK</sequence>
<dbReference type="Pfam" id="PF00005">
    <property type="entry name" value="ABC_tran"/>
    <property type="match status" value="2"/>
</dbReference>
<keyword evidence="6" id="KW-0547">Nucleotide-binding</keyword>
<name>A0AB34IQG5_PRYPA</name>
<keyword evidence="9" id="KW-0810">Translation regulation</keyword>
<dbReference type="FunFam" id="3.40.50.300:FF:000011">
    <property type="entry name" value="Putative ABC transporter ATP-binding component"/>
    <property type="match status" value="1"/>
</dbReference>
<keyword evidence="10" id="KW-0694">RNA-binding</keyword>
<evidence type="ECO:0000259" key="12">
    <source>
        <dbReference type="PROSITE" id="PS50893"/>
    </source>
</evidence>
<evidence type="ECO:0000256" key="8">
    <source>
        <dbReference type="ARBA" id="ARBA00022840"/>
    </source>
</evidence>
<dbReference type="InterPro" id="IPR022374">
    <property type="entry name" value="EttA"/>
</dbReference>
<comment type="similarity">
    <text evidence="1">Belongs to the ABC transporter superfamily. ABCF family. Translational throttle EttA subfamily.</text>
</comment>
<evidence type="ECO:0000313" key="14">
    <source>
        <dbReference type="Proteomes" id="UP001515480"/>
    </source>
</evidence>
<evidence type="ECO:0000256" key="10">
    <source>
        <dbReference type="ARBA" id="ARBA00022884"/>
    </source>
</evidence>